<dbReference type="AlphaFoldDB" id="A0AAD6YMK3"/>
<dbReference type="Proteomes" id="UP001219525">
    <property type="component" value="Unassembled WGS sequence"/>
</dbReference>
<organism evidence="2 3">
    <name type="scientific">Mycena pura</name>
    <dbReference type="NCBI Taxonomy" id="153505"/>
    <lineage>
        <taxon>Eukaryota</taxon>
        <taxon>Fungi</taxon>
        <taxon>Dikarya</taxon>
        <taxon>Basidiomycota</taxon>
        <taxon>Agaricomycotina</taxon>
        <taxon>Agaricomycetes</taxon>
        <taxon>Agaricomycetidae</taxon>
        <taxon>Agaricales</taxon>
        <taxon>Marasmiineae</taxon>
        <taxon>Mycenaceae</taxon>
        <taxon>Mycena</taxon>
    </lineage>
</organism>
<keyword evidence="1" id="KW-0812">Transmembrane</keyword>
<feature type="transmembrane region" description="Helical" evidence="1">
    <location>
        <begin position="199"/>
        <end position="220"/>
    </location>
</feature>
<proteinExistence type="predicted"/>
<protein>
    <submittedName>
        <fullName evidence="2">Uncharacterized protein</fullName>
    </submittedName>
</protein>
<keyword evidence="1" id="KW-1133">Transmembrane helix</keyword>
<comment type="caution">
    <text evidence="2">The sequence shown here is derived from an EMBL/GenBank/DDBJ whole genome shotgun (WGS) entry which is preliminary data.</text>
</comment>
<accession>A0AAD6YMK3</accession>
<sequence length="334" mass="35915">MNRPKSAASCRKVHATKSIAFTVLCDFGVLNHTILDLSVLMKYEKGSKEGRAVPLPRCSAPAVYGSQPIPSGHIRLSLLPSHGDNLWQHVSRFSCLCYAALSHKQVILPSASVGYDPIQQVSGGRRIVSTSSSIKHSVFDRIHKSVGRQAYSKEYLVSVPPCLFSAVFLLSSVLLLSATFELPFGPAIRDRPHSRCGPIWIVCVASHPLYTAMAATYLVAVDPWTFAVAVGLTPVFWDLVLGFCGGSGAYSESIGLLKLGPGLRRAGGEKTRGTRNCRALDNLQNRATKGVLNGLAAVTDGAAVAPEDGGMARQEAAQDTFLSEKELLVTFQNY</sequence>
<keyword evidence="1" id="KW-0472">Membrane</keyword>
<reference evidence="2" key="1">
    <citation type="submission" date="2023-03" db="EMBL/GenBank/DDBJ databases">
        <title>Massive genome expansion in bonnet fungi (Mycena s.s.) driven by repeated elements and novel gene families across ecological guilds.</title>
        <authorList>
            <consortium name="Lawrence Berkeley National Laboratory"/>
            <person name="Harder C.B."/>
            <person name="Miyauchi S."/>
            <person name="Viragh M."/>
            <person name="Kuo A."/>
            <person name="Thoen E."/>
            <person name="Andreopoulos B."/>
            <person name="Lu D."/>
            <person name="Skrede I."/>
            <person name="Drula E."/>
            <person name="Henrissat B."/>
            <person name="Morin E."/>
            <person name="Kohler A."/>
            <person name="Barry K."/>
            <person name="LaButti K."/>
            <person name="Morin E."/>
            <person name="Salamov A."/>
            <person name="Lipzen A."/>
            <person name="Mereny Z."/>
            <person name="Hegedus B."/>
            <person name="Baldrian P."/>
            <person name="Stursova M."/>
            <person name="Weitz H."/>
            <person name="Taylor A."/>
            <person name="Grigoriev I.V."/>
            <person name="Nagy L.G."/>
            <person name="Martin F."/>
            <person name="Kauserud H."/>
        </authorList>
    </citation>
    <scope>NUCLEOTIDE SEQUENCE</scope>
    <source>
        <strain evidence="2">9144</strain>
    </source>
</reference>
<feature type="transmembrane region" description="Helical" evidence="1">
    <location>
        <begin position="155"/>
        <end position="178"/>
    </location>
</feature>
<keyword evidence="3" id="KW-1185">Reference proteome</keyword>
<evidence type="ECO:0000256" key="1">
    <source>
        <dbReference type="SAM" id="Phobius"/>
    </source>
</evidence>
<dbReference type="EMBL" id="JARJCW010000005">
    <property type="protein sequence ID" value="KAJ7224059.1"/>
    <property type="molecule type" value="Genomic_DNA"/>
</dbReference>
<evidence type="ECO:0000313" key="2">
    <source>
        <dbReference type="EMBL" id="KAJ7224059.1"/>
    </source>
</evidence>
<feature type="transmembrane region" description="Helical" evidence="1">
    <location>
        <begin position="226"/>
        <end position="250"/>
    </location>
</feature>
<gene>
    <name evidence="2" type="ORF">GGX14DRAFT_648237</name>
</gene>
<name>A0AAD6YMK3_9AGAR</name>
<evidence type="ECO:0000313" key="3">
    <source>
        <dbReference type="Proteomes" id="UP001219525"/>
    </source>
</evidence>